<keyword evidence="5" id="KW-0597">Phosphoprotein</keyword>
<evidence type="ECO:0000256" key="4">
    <source>
        <dbReference type="ARBA" id="ARBA00022475"/>
    </source>
</evidence>
<accession>A0AB35IWB6</accession>
<keyword evidence="4" id="KW-1003">Cell membrane</keyword>
<evidence type="ECO:0000256" key="3">
    <source>
        <dbReference type="ARBA" id="ARBA00012438"/>
    </source>
</evidence>
<evidence type="ECO:0000256" key="9">
    <source>
        <dbReference type="ARBA" id="ARBA00022840"/>
    </source>
</evidence>
<evidence type="ECO:0000256" key="6">
    <source>
        <dbReference type="ARBA" id="ARBA00022679"/>
    </source>
</evidence>
<keyword evidence="10" id="KW-0902">Two-component regulatory system</keyword>
<evidence type="ECO:0000256" key="8">
    <source>
        <dbReference type="ARBA" id="ARBA00022777"/>
    </source>
</evidence>
<proteinExistence type="predicted"/>
<feature type="domain" description="HAMP" evidence="14">
    <location>
        <begin position="164"/>
        <end position="216"/>
    </location>
</feature>
<dbReference type="SMART" id="SM00304">
    <property type="entry name" value="HAMP"/>
    <property type="match status" value="1"/>
</dbReference>
<dbReference type="EMBL" id="JAQMLR010000003">
    <property type="protein sequence ID" value="MDB8738161.1"/>
    <property type="molecule type" value="Genomic_DNA"/>
</dbReference>
<keyword evidence="12" id="KW-0175">Coiled coil</keyword>
<dbReference type="GO" id="GO:0004673">
    <property type="term" value="F:protein histidine kinase activity"/>
    <property type="evidence" value="ECO:0007669"/>
    <property type="project" value="UniProtKB-EC"/>
</dbReference>
<dbReference type="Proteomes" id="UP001211731">
    <property type="component" value="Unassembled WGS sequence"/>
</dbReference>
<keyword evidence="7" id="KW-0547">Nucleotide-binding</keyword>
<dbReference type="InterPro" id="IPR050398">
    <property type="entry name" value="HssS/ArlS-like"/>
</dbReference>
<evidence type="ECO:0000256" key="10">
    <source>
        <dbReference type="ARBA" id="ARBA00023012"/>
    </source>
</evidence>
<dbReference type="Gene3D" id="6.10.340.10">
    <property type="match status" value="1"/>
</dbReference>
<evidence type="ECO:0000313" key="16">
    <source>
        <dbReference type="Proteomes" id="UP001211731"/>
    </source>
</evidence>
<dbReference type="PANTHER" id="PTHR45528">
    <property type="entry name" value="SENSOR HISTIDINE KINASE CPXA"/>
    <property type="match status" value="1"/>
</dbReference>
<dbReference type="GO" id="GO:0000160">
    <property type="term" value="P:phosphorelay signal transduction system"/>
    <property type="evidence" value="ECO:0007669"/>
    <property type="project" value="UniProtKB-KW"/>
</dbReference>
<keyword evidence="6" id="KW-0808">Transferase</keyword>
<evidence type="ECO:0000256" key="13">
    <source>
        <dbReference type="SAM" id="Phobius"/>
    </source>
</evidence>
<evidence type="ECO:0000256" key="12">
    <source>
        <dbReference type="SAM" id="Coils"/>
    </source>
</evidence>
<dbReference type="InterPro" id="IPR003660">
    <property type="entry name" value="HAMP_dom"/>
</dbReference>
<comment type="caution">
    <text evidence="15">The sequence shown here is derived from an EMBL/GenBank/DDBJ whole genome shotgun (WGS) entry which is preliminary data.</text>
</comment>
<dbReference type="SUPFAM" id="SSF158472">
    <property type="entry name" value="HAMP domain-like"/>
    <property type="match status" value="1"/>
</dbReference>
<feature type="coiled-coil region" evidence="12">
    <location>
        <begin position="204"/>
        <end position="238"/>
    </location>
</feature>
<evidence type="ECO:0000256" key="2">
    <source>
        <dbReference type="ARBA" id="ARBA00004651"/>
    </source>
</evidence>
<reference evidence="15" key="1">
    <citation type="submission" date="2023-01" db="EMBL/GenBank/DDBJ databases">
        <title>Human gut microbiome strain richness.</title>
        <authorList>
            <person name="Chen-Liaw A."/>
        </authorList>
    </citation>
    <scope>NUCLEOTIDE SEQUENCE</scope>
    <source>
        <strain evidence="15">1001217st1_A9_1001217B_191108</strain>
    </source>
</reference>
<sequence>MRAKINDSLSAKVFLWIAGSLILCSFLIYGSILFFLPKSYVAVSSEHINTEIKELTETLSKTKFENAKDVLEKFCSDHQATIIVQCGGEEQQYGTPDEVSSEKEEMLSFAQEIQFSDRAETYMLNIIAPISSSHELISALLKLLPFLLIIIFLVSFSGAWICSRLIVKPVIEISEVSKRMEKLDMTWQCKINRTDEIGILANSLNSMSQNLSDTMLKLETANRQLKQDMEHIDELNKQRQYFLRQLPMN</sequence>
<dbReference type="AlphaFoldDB" id="A0AB35IWB6"/>
<organism evidence="15 16">
    <name type="scientific">Mediterraneibacter gnavus</name>
    <name type="common">Ruminococcus gnavus</name>
    <dbReference type="NCBI Taxonomy" id="33038"/>
    <lineage>
        <taxon>Bacteria</taxon>
        <taxon>Bacillati</taxon>
        <taxon>Bacillota</taxon>
        <taxon>Clostridia</taxon>
        <taxon>Lachnospirales</taxon>
        <taxon>Lachnospiraceae</taxon>
        <taxon>Mediterraneibacter</taxon>
    </lineage>
</organism>
<dbReference type="GO" id="GO:0005524">
    <property type="term" value="F:ATP binding"/>
    <property type="evidence" value="ECO:0007669"/>
    <property type="project" value="UniProtKB-KW"/>
</dbReference>
<keyword evidence="9" id="KW-0067">ATP-binding</keyword>
<dbReference type="GO" id="GO:0005886">
    <property type="term" value="C:plasma membrane"/>
    <property type="evidence" value="ECO:0007669"/>
    <property type="project" value="UniProtKB-SubCell"/>
</dbReference>
<evidence type="ECO:0000256" key="1">
    <source>
        <dbReference type="ARBA" id="ARBA00000085"/>
    </source>
</evidence>
<name>A0AB35IWB6_MEDGN</name>
<evidence type="ECO:0000259" key="14">
    <source>
        <dbReference type="PROSITE" id="PS50885"/>
    </source>
</evidence>
<comment type="catalytic activity">
    <reaction evidence="1">
        <text>ATP + protein L-histidine = ADP + protein N-phospho-L-histidine.</text>
        <dbReference type="EC" id="2.7.13.3"/>
    </reaction>
</comment>
<gene>
    <name evidence="15" type="ORF">PNU63_05115</name>
</gene>
<dbReference type="Pfam" id="PF00672">
    <property type="entry name" value="HAMP"/>
    <property type="match status" value="1"/>
</dbReference>
<dbReference type="EC" id="2.7.13.3" evidence="3"/>
<protein>
    <recommendedName>
        <fullName evidence="3">histidine kinase</fullName>
        <ecNumber evidence="3">2.7.13.3</ecNumber>
    </recommendedName>
</protein>
<keyword evidence="13" id="KW-0812">Transmembrane</keyword>
<keyword evidence="11 13" id="KW-0472">Membrane</keyword>
<dbReference type="PROSITE" id="PS50885">
    <property type="entry name" value="HAMP"/>
    <property type="match status" value="1"/>
</dbReference>
<feature type="transmembrane region" description="Helical" evidence="13">
    <location>
        <begin position="13"/>
        <end position="36"/>
    </location>
</feature>
<comment type="subcellular location">
    <subcellularLocation>
        <location evidence="2">Cell membrane</location>
        <topology evidence="2">Multi-pass membrane protein</topology>
    </subcellularLocation>
</comment>
<evidence type="ECO:0000313" key="15">
    <source>
        <dbReference type="EMBL" id="MDB8738161.1"/>
    </source>
</evidence>
<evidence type="ECO:0000256" key="11">
    <source>
        <dbReference type="ARBA" id="ARBA00023136"/>
    </source>
</evidence>
<feature type="transmembrane region" description="Helical" evidence="13">
    <location>
        <begin position="139"/>
        <end position="161"/>
    </location>
</feature>
<keyword evidence="13" id="KW-1133">Transmembrane helix</keyword>
<evidence type="ECO:0000256" key="7">
    <source>
        <dbReference type="ARBA" id="ARBA00022741"/>
    </source>
</evidence>
<evidence type="ECO:0000256" key="5">
    <source>
        <dbReference type="ARBA" id="ARBA00022553"/>
    </source>
</evidence>
<dbReference type="RefSeq" id="WP_242987526.1">
    <property type="nucleotide sequence ID" value="NZ_CAXSNP010000018.1"/>
</dbReference>
<dbReference type="CDD" id="cd06225">
    <property type="entry name" value="HAMP"/>
    <property type="match status" value="1"/>
</dbReference>
<dbReference type="PANTHER" id="PTHR45528:SF1">
    <property type="entry name" value="SENSOR HISTIDINE KINASE CPXA"/>
    <property type="match status" value="1"/>
</dbReference>
<keyword evidence="8" id="KW-0418">Kinase</keyword>